<dbReference type="InterPro" id="IPR018968">
    <property type="entry name" value="Phasin"/>
</dbReference>
<comment type="caution">
    <text evidence="2">The sequence shown here is derived from an EMBL/GenBank/DDBJ whole genome shotgun (WGS) entry which is preliminary data.</text>
</comment>
<dbReference type="OrthoDB" id="5298576at2"/>
<organism evidence="2 3">
    <name type="scientific">Crenobacter luteus</name>
    <dbReference type="NCBI Taxonomy" id="1452487"/>
    <lineage>
        <taxon>Bacteria</taxon>
        <taxon>Pseudomonadati</taxon>
        <taxon>Pseudomonadota</taxon>
        <taxon>Betaproteobacteria</taxon>
        <taxon>Neisseriales</taxon>
        <taxon>Neisseriaceae</taxon>
        <taxon>Crenobacter</taxon>
    </lineage>
</organism>
<dbReference type="Pfam" id="PF09361">
    <property type="entry name" value="Phasin_2"/>
    <property type="match status" value="1"/>
</dbReference>
<feature type="domain" description="Phasin" evidence="1">
    <location>
        <begin position="6"/>
        <end position="105"/>
    </location>
</feature>
<name>A0A163D533_9NEIS</name>
<dbReference type="NCBIfam" id="TIGR01841">
    <property type="entry name" value="phasin"/>
    <property type="match status" value="1"/>
</dbReference>
<dbReference type="InterPro" id="IPR010127">
    <property type="entry name" value="Phasin_subfam-1"/>
</dbReference>
<proteinExistence type="predicted"/>
<keyword evidence="3" id="KW-1185">Reference proteome</keyword>
<gene>
    <name evidence="2" type="ORF">AVW16_07375</name>
</gene>
<protein>
    <submittedName>
        <fullName evidence="2">Phasin</fullName>
    </submittedName>
</protein>
<accession>A0A163D533</accession>
<evidence type="ECO:0000313" key="2">
    <source>
        <dbReference type="EMBL" id="KZE33877.1"/>
    </source>
</evidence>
<reference evidence="3" key="1">
    <citation type="submission" date="2016-01" db="EMBL/GenBank/DDBJ databases">
        <title>Draft genome of Chromobacterium sp. F49.</title>
        <authorList>
            <person name="Hong K.W."/>
        </authorList>
    </citation>
    <scope>NUCLEOTIDE SEQUENCE [LARGE SCALE GENOMIC DNA]</scope>
    <source>
        <strain evidence="3">CN10</strain>
    </source>
</reference>
<dbReference type="RefSeq" id="WP_066610570.1">
    <property type="nucleotide sequence ID" value="NZ_LQQU01000011.1"/>
</dbReference>
<sequence length="183" mass="19071">MFATNEQLSKLSLSGVESALRFAQISLDSAERLVKLNLELSKQSLEGNVKAARDLAGVSDPQEVFSRVNQIASQSVEQAVAGSRSAYEIVSQAQTELSSLVEENVDAFNKALISSVETFAKTQQTPGADVAVVGLKNTLAAATAAVSTFTKAAQQAGQFADASFKAAGQATTEAVKATTAKRG</sequence>
<dbReference type="AlphaFoldDB" id="A0A163D533"/>
<evidence type="ECO:0000259" key="1">
    <source>
        <dbReference type="Pfam" id="PF09361"/>
    </source>
</evidence>
<evidence type="ECO:0000313" key="3">
    <source>
        <dbReference type="Proteomes" id="UP000076625"/>
    </source>
</evidence>
<dbReference type="EMBL" id="LQQU01000011">
    <property type="protein sequence ID" value="KZE33877.1"/>
    <property type="molecule type" value="Genomic_DNA"/>
</dbReference>
<dbReference type="STRING" id="1452487.AVW16_07375"/>
<dbReference type="Proteomes" id="UP000076625">
    <property type="component" value="Unassembled WGS sequence"/>
</dbReference>